<evidence type="ECO:0000313" key="2">
    <source>
        <dbReference type="EMBL" id="WTT19861.1"/>
    </source>
</evidence>
<organism evidence="2">
    <name type="scientific">Streptomyces sp. NBC_00093</name>
    <dbReference type="NCBI Taxonomy" id="2975649"/>
    <lineage>
        <taxon>Bacteria</taxon>
        <taxon>Bacillati</taxon>
        <taxon>Actinomycetota</taxon>
        <taxon>Actinomycetes</taxon>
        <taxon>Kitasatosporales</taxon>
        <taxon>Streptomycetaceae</taxon>
        <taxon>Streptomyces</taxon>
    </lineage>
</organism>
<dbReference type="SUPFAM" id="SSF103196">
    <property type="entry name" value="Roadblock/LC7 domain"/>
    <property type="match status" value="1"/>
</dbReference>
<dbReference type="EMBL" id="CP108222">
    <property type="protein sequence ID" value="WTT19861.1"/>
    <property type="molecule type" value="Genomic_DNA"/>
</dbReference>
<gene>
    <name evidence="2" type="ORF">OHA22_32220</name>
</gene>
<dbReference type="PANTHER" id="PTHR36222:SF1">
    <property type="entry name" value="SERINE PROTEASE INHIBITOR RV3364C"/>
    <property type="match status" value="1"/>
</dbReference>
<accession>A0AAU2A8I1</accession>
<dbReference type="Pfam" id="PF03259">
    <property type="entry name" value="Robl_LC7"/>
    <property type="match status" value="1"/>
</dbReference>
<sequence length="164" mass="16878">MTHDTNAAVAAALSPDAVKGQMTRLLDDFVAGTTGVSHALMGSRDGLKQVFSSQMDPDWADELAATFSGMAGLAKGVTGPTGKDLPARQVLVERDDVLFLVTNAGVGSAFNQSGKTVATVLVVLVATDANIGAVAFEIGRLVSRFAPFMTTLVRERVPGGEGAA</sequence>
<dbReference type="InterPro" id="IPR053141">
    <property type="entry name" value="Mycobact_SerProt_Inhib_Rv3364c"/>
</dbReference>
<dbReference type="Gene3D" id="3.30.450.30">
    <property type="entry name" value="Dynein light chain 2a, cytoplasmic"/>
    <property type="match status" value="1"/>
</dbReference>
<dbReference type="PANTHER" id="PTHR36222">
    <property type="entry name" value="SERINE PROTEASE INHIBITOR RV3364C"/>
    <property type="match status" value="1"/>
</dbReference>
<dbReference type="AlphaFoldDB" id="A0AAU2A8I1"/>
<dbReference type="InterPro" id="IPR004942">
    <property type="entry name" value="Roadblock/LAMTOR2_dom"/>
</dbReference>
<proteinExistence type="predicted"/>
<dbReference type="SMART" id="SM00960">
    <property type="entry name" value="Robl_LC7"/>
    <property type="match status" value="1"/>
</dbReference>
<name>A0AAU2A8I1_9ACTN</name>
<protein>
    <submittedName>
        <fullName evidence="2">Roadblock/LC7 domain-containing protein</fullName>
    </submittedName>
</protein>
<reference evidence="2" key="1">
    <citation type="submission" date="2022-10" db="EMBL/GenBank/DDBJ databases">
        <title>The complete genomes of actinobacterial strains from the NBC collection.</title>
        <authorList>
            <person name="Joergensen T.S."/>
            <person name="Alvarez Arevalo M."/>
            <person name="Sterndorff E.B."/>
            <person name="Faurdal D."/>
            <person name="Vuksanovic O."/>
            <person name="Mourched A.-S."/>
            <person name="Charusanti P."/>
            <person name="Shaw S."/>
            <person name="Blin K."/>
            <person name="Weber T."/>
        </authorList>
    </citation>
    <scope>NUCLEOTIDE SEQUENCE</scope>
    <source>
        <strain evidence="2">NBC_00093</strain>
    </source>
</reference>
<evidence type="ECO:0000259" key="1">
    <source>
        <dbReference type="SMART" id="SM00960"/>
    </source>
</evidence>
<feature type="domain" description="Roadblock/LAMTOR2" evidence="1">
    <location>
        <begin position="23"/>
        <end position="125"/>
    </location>
</feature>